<accession>A0AAV8REQ8</accession>
<reference evidence="2 3" key="1">
    <citation type="submission" date="2022-12" db="EMBL/GenBank/DDBJ databases">
        <title>Chromosome-scale assembly of the Ensete ventricosum genome.</title>
        <authorList>
            <person name="Dussert Y."/>
            <person name="Stocks J."/>
            <person name="Wendawek A."/>
            <person name="Woldeyes F."/>
            <person name="Nichols R.A."/>
            <person name="Borrell J.S."/>
        </authorList>
    </citation>
    <scope>NUCLEOTIDE SEQUENCE [LARGE SCALE GENOMIC DNA]</scope>
    <source>
        <strain evidence="3">cv. Maze</strain>
        <tissue evidence="2">Seeds</tissue>
    </source>
</reference>
<feature type="compositionally biased region" description="Acidic residues" evidence="1">
    <location>
        <begin position="79"/>
        <end position="96"/>
    </location>
</feature>
<dbReference type="PANTHER" id="PTHR33130">
    <property type="entry name" value="PUTATIVE (DUF1639)-RELATED"/>
    <property type="match status" value="1"/>
</dbReference>
<organism evidence="2 3">
    <name type="scientific">Ensete ventricosum</name>
    <name type="common">Abyssinian banana</name>
    <name type="synonym">Musa ensete</name>
    <dbReference type="NCBI Taxonomy" id="4639"/>
    <lineage>
        <taxon>Eukaryota</taxon>
        <taxon>Viridiplantae</taxon>
        <taxon>Streptophyta</taxon>
        <taxon>Embryophyta</taxon>
        <taxon>Tracheophyta</taxon>
        <taxon>Spermatophyta</taxon>
        <taxon>Magnoliopsida</taxon>
        <taxon>Liliopsida</taxon>
        <taxon>Zingiberales</taxon>
        <taxon>Musaceae</taxon>
        <taxon>Ensete</taxon>
    </lineage>
</organism>
<evidence type="ECO:0000256" key="1">
    <source>
        <dbReference type="SAM" id="MobiDB-lite"/>
    </source>
</evidence>
<dbReference type="Proteomes" id="UP001222027">
    <property type="component" value="Unassembled WGS sequence"/>
</dbReference>
<feature type="region of interest" description="Disordered" evidence="1">
    <location>
        <begin position="1"/>
        <end position="139"/>
    </location>
</feature>
<keyword evidence="3" id="KW-1185">Reference proteome</keyword>
<protein>
    <submittedName>
        <fullName evidence="2">Uncharacterized protein</fullName>
    </submittedName>
</protein>
<feature type="compositionally biased region" description="Basic residues" evidence="1">
    <location>
        <begin position="120"/>
        <end position="139"/>
    </location>
</feature>
<name>A0AAV8REQ8_ENSVE</name>
<feature type="compositionally biased region" description="Basic residues" evidence="1">
    <location>
        <begin position="49"/>
        <end position="58"/>
    </location>
</feature>
<evidence type="ECO:0000313" key="2">
    <source>
        <dbReference type="EMBL" id="KAJ8498393.1"/>
    </source>
</evidence>
<feature type="compositionally biased region" description="Basic and acidic residues" evidence="1">
    <location>
        <begin position="62"/>
        <end position="78"/>
    </location>
</feature>
<sequence>MIPSMDHQPSNSTAMGDVPSLSPPPPSLPRRRVNRCSPSQEETDEEQKKPKKYPRKLPQRPPTDRVLRSRSRDSRHEEEEAEEEEAEEEEEEEEEKAELRVSLSQKEIEEDFVKLTGSKPPRRPKQRCKTRAQIRLKVG</sequence>
<dbReference type="EMBL" id="JAQQAF010000003">
    <property type="protein sequence ID" value="KAJ8498393.1"/>
    <property type="molecule type" value="Genomic_DNA"/>
</dbReference>
<dbReference type="AlphaFoldDB" id="A0AAV8REQ8"/>
<gene>
    <name evidence="2" type="ORF">OPV22_008945</name>
</gene>
<dbReference type="PANTHER" id="PTHR33130:SF40">
    <property type="entry name" value="CHROMOGRANIN (DUF1639)"/>
    <property type="match status" value="1"/>
</dbReference>
<dbReference type="Pfam" id="PF07797">
    <property type="entry name" value="DUF1639"/>
    <property type="match status" value="1"/>
</dbReference>
<evidence type="ECO:0000313" key="3">
    <source>
        <dbReference type="Proteomes" id="UP001222027"/>
    </source>
</evidence>
<dbReference type="InterPro" id="IPR012438">
    <property type="entry name" value="DUF1639"/>
</dbReference>
<proteinExistence type="predicted"/>
<comment type="caution">
    <text evidence="2">The sequence shown here is derived from an EMBL/GenBank/DDBJ whole genome shotgun (WGS) entry which is preliminary data.</text>
</comment>